<accession>A0A6P3YDF0</accession>
<dbReference type="KEGG" id="dqu:106751811"/>
<keyword evidence="6 7" id="KW-0862">Zinc</keyword>
<dbReference type="PROSITE" id="PS50144">
    <property type="entry name" value="MATH"/>
    <property type="match status" value="1"/>
</dbReference>
<evidence type="ECO:0000256" key="5">
    <source>
        <dbReference type="ARBA" id="ARBA00022771"/>
    </source>
</evidence>
<keyword evidence="11" id="KW-1185">Reference proteome</keyword>
<dbReference type="GO" id="GO:0005737">
    <property type="term" value="C:cytoplasm"/>
    <property type="evidence" value="ECO:0007669"/>
    <property type="project" value="UniProtKB-SubCell"/>
</dbReference>
<organism evidence="11 12">
    <name type="scientific">Dinoponera quadriceps</name>
    <name type="common">South American ant</name>
    <dbReference type="NCBI Taxonomy" id="609295"/>
    <lineage>
        <taxon>Eukaryota</taxon>
        <taxon>Metazoa</taxon>
        <taxon>Ecdysozoa</taxon>
        <taxon>Arthropoda</taxon>
        <taxon>Hexapoda</taxon>
        <taxon>Insecta</taxon>
        <taxon>Pterygota</taxon>
        <taxon>Neoptera</taxon>
        <taxon>Endopterygota</taxon>
        <taxon>Hymenoptera</taxon>
        <taxon>Apocrita</taxon>
        <taxon>Aculeata</taxon>
        <taxon>Formicoidea</taxon>
        <taxon>Formicidae</taxon>
        <taxon>Ponerinae</taxon>
        <taxon>Ponerini</taxon>
        <taxon>Dinoponera</taxon>
    </lineage>
</organism>
<keyword evidence="2" id="KW-0963">Cytoplasm</keyword>
<proteinExistence type="predicted"/>
<feature type="domain" description="MATH" evidence="9">
    <location>
        <begin position="309"/>
        <end position="449"/>
    </location>
</feature>
<evidence type="ECO:0000259" key="10">
    <source>
        <dbReference type="PROSITE" id="PS50145"/>
    </source>
</evidence>
<keyword evidence="8" id="KW-0175">Coiled coil</keyword>
<dbReference type="GeneID" id="106751811"/>
<evidence type="ECO:0000259" key="9">
    <source>
        <dbReference type="PROSITE" id="PS50144"/>
    </source>
</evidence>
<reference evidence="12" key="1">
    <citation type="submission" date="2025-08" db="UniProtKB">
        <authorList>
            <consortium name="RefSeq"/>
        </authorList>
    </citation>
    <scope>IDENTIFICATION</scope>
</reference>
<keyword evidence="3 7" id="KW-0479">Metal-binding</keyword>
<evidence type="ECO:0000256" key="4">
    <source>
        <dbReference type="ARBA" id="ARBA00022737"/>
    </source>
</evidence>
<evidence type="ECO:0000256" key="1">
    <source>
        <dbReference type="ARBA" id="ARBA00004496"/>
    </source>
</evidence>
<evidence type="ECO:0000256" key="7">
    <source>
        <dbReference type="PROSITE-ProRule" id="PRU00207"/>
    </source>
</evidence>
<keyword evidence="12" id="KW-0675">Receptor</keyword>
<dbReference type="GO" id="GO:0008270">
    <property type="term" value="F:zinc ion binding"/>
    <property type="evidence" value="ECO:0007669"/>
    <property type="project" value="UniProtKB-KW"/>
</dbReference>
<keyword evidence="4" id="KW-0677">Repeat</keyword>
<dbReference type="Pfam" id="PF22486">
    <property type="entry name" value="MATH_2"/>
    <property type="match status" value="1"/>
</dbReference>
<dbReference type="InterPro" id="IPR013083">
    <property type="entry name" value="Znf_RING/FYVE/PHD"/>
</dbReference>
<dbReference type="SUPFAM" id="SSF49599">
    <property type="entry name" value="TRAF domain-like"/>
    <property type="match status" value="2"/>
</dbReference>
<evidence type="ECO:0000256" key="3">
    <source>
        <dbReference type="ARBA" id="ARBA00022723"/>
    </source>
</evidence>
<feature type="zinc finger region" description="TRAF-type" evidence="7">
    <location>
        <begin position="30"/>
        <end position="64"/>
    </location>
</feature>
<evidence type="ECO:0000313" key="12">
    <source>
        <dbReference type="RefSeq" id="XP_014488478.1"/>
    </source>
</evidence>
<evidence type="ECO:0000313" key="11">
    <source>
        <dbReference type="Proteomes" id="UP000515204"/>
    </source>
</evidence>
<dbReference type="InterPro" id="IPR008974">
    <property type="entry name" value="TRAF-like"/>
</dbReference>
<evidence type="ECO:0000256" key="6">
    <source>
        <dbReference type="ARBA" id="ARBA00022833"/>
    </source>
</evidence>
<name>A0A6P3YDF0_DINQU</name>
<dbReference type="PANTHER" id="PTHR10131:SF138">
    <property type="entry name" value="RE66324P"/>
    <property type="match status" value="1"/>
</dbReference>
<sequence>MSEHVHTIVRRSVSCYFCNEFLEERHLSEHMAQCSSVLEECPNKCGVYVPRRHLESHRKSCGRRMSRKSCLEDSVWKEKVFSVLTLLRLAIDYGEKERAHLRDALSRNSHLLHSQQESLAALRSDVGMVVEKTRAGVALLNQRLDDLEIITDDAQHRSSASFRQISEQLKLFELADERSRRQDDRLGELRELRTFVAKEGVRVGDMWQEQTQRINDLKLELEMRCRDSKELTAKHDALSRNVDDLLEEIRKQAESTARQKSDLKGLKFQMRQNLKYMEELIAESSPGAEFPEANSCACSEERLFPASTNGRLIWRVDGYREKMNAAKEKNSAIHSPVFLDREYGYTLRMELFLNGKGQWKDRHIIGCLRVESGKWDPLLDWPCVLRASVVLRDQENPANDLRKSVKTVGRDDTDDPDRKSDLYMFIPHTTLSRYPGYTKSDVMFFDVQVRDVKTSASTVSVVQ</sequence>
<dbReference type="Gene3D" id="3.30.40.10">
    <property type="entry name" value="Zinc/RING finger domain, C3HC4 (zinc finger)"/>
    <property type="match status" value="1"/>
</dbReference>
<dbReference type="AlphaFoldDB" id="A0A6P3YDF0"/>
<dbReference type="Gene3D" id="2.60.210.10">
    <property type="entry name" value="Apoptosis, Tumor Necrosis Factor Receptor Associated Protein 2, Chain A"/>
    <property type="match status" value="1"/>
</dbReference>
<feature type="coiled-coil region" evidence="8">
    <location>
        <begin position="228"/>
        <end position="266"/>
    </location>
</feature>
<dbReference type="RefSeq" id="XP_014488478.1">
    <property type="nucleotide sequence ID" value="XM_014632992.1"/>
</dbReference>
<feature type="domain" description="TRAF-type" evidence="10">
    <location>
        <begin position="30"/>
        <end position="64"/>
    </location>
</feature>
<keyword evidence="5 7" id="KW-0863">Zinc-finger</keyword>
<gene>
    <name evidence="12" type="primary">LOC106751811</name>
</gene>
<comment type="subcellular location">
    <subcellularLocation>
        <location evidence="1">Cytoplasm</location>
    </subcellularLocation>
</comment>
<dbReference type="InterPro" id="IPR001293">
    <property type="entry name" value="Znf_TRAF"/>
</dbReference>
<dbReference type="InterPro" id="IPR002083">
    <property type="entry name" value="MATH/TRAF_dom"/>
</dbReference>
<dbReference type="OrthoDB" id="1737200at2759"/>
<evidence type="ECO:0000256" key="2">
    <source>
        <dbReference type="ARBA" id="ARBA00022490"/>
    </source>
</evidence>
<dbReference type="Proteomes" id="UP000515204">
    <property type="component" value="Unplaced"/>
</dbReference>
<dbReference type="PROSITE" id="PS50145">
    <property type="entry name" value="ZF_TRAF"/>
    <property type="match status" value="1"/>
</dbReference>
<evidence type="ECO:0000256" key="8">
    <source>
        <dbReference type="SAM" id="Coils"/>
    </source>
</evidence>
<dbReference type="PANTHER" id="PTHR10131">
    <property type="entry name" value="TNF RECEPTOR ASSOCIATED FACTOR"/>
    <property type="match status" value="1"/>
</dbReference>
<protein>
    <submittedName>
        <fullName evidence="12">TNF receptor-associated factor 5</fullName>
    </submittedName>
</protein>